<dbReference type="OMA" id="YECCAAL"/>
<keyword evidence="2" id="KW-0677">Repeat</keyword>
<reference evidence="3 4" key="1">
    <citation type="journal article" date="2018" name="Nat. Ecol. Evol.">
        <title>Shark genomes provide insights into elasmobranch evolution and the origin of vertebrates.</title>
        <authorList>
            <person name="Hara Y"/>
            <person name="Yamaguchi K"/>
            <person name="Onimaru K"/>
            <person name="Kadota M"/>
            <person name="Koyanagi M"/>
            <person name="Keeley SD"/>
            <person name="Tatsumi K"/>
            <person name="Tanaka K"/>
            <person name="Motone F"/>
            <person name="Kageyama Y"/>
            <person name="Nozu R"/>
            <person name="Adachi N"/>
            <person name="Nishimura O"/>
            <person name="Nakagawa R"/>
            <person name="Tanegashima C"/>
            <person name="Kiyatake I"/>
            <person name="Matsumoto R"/>
            <person name="Murakumo K"/>
            <person name="Nishida K"/>
            <person name="Terakita A"/>
            <person name="Kuratani S"/>
            <person name="Sato K"/>
            <person name="Hyodo S Kuraku.S."/>
        </authorList>
    </citation>
    <scope>NUCLEOTIDE SEQUENCE [LARGE SCALE GENOMIC DNA]</scope>
</reference>
<protein>
    <recommendedName>
        <fullName evidence="5">SPRY-associated domain-containing protein</fullName>
    </recommendedName>
</protein>
<evidence type="ECO:0000256" key="2">
    <source>
        <dbReference type="ARBA" id="ARBA00022737"/>
    </source>
</evidence>
<comment type="caution">
    <text evidence="3">The sequence shown here is derived from an EMBL/GenBank/DDBJ whole genome shotgun (WGS) entry which is preliminary data.</text>
</comment>
<dbReference type="InterPro" id="IPR051261">
    <property type="entry name" value="NLR"/>
</dbReference>
<dbReference type="SUPFAM" id="SSF52047">
    <property type="entry name" value="RNI-like"/>
    <property type="match status" value="1"/>
</dbReference>
<gene>
    <name evidence="3" type="ORF">chiPu_0021797</name>
</gene>
<dbReference type="OrthoDB" id="120976at2759"/>
<dbReference type="AlphaFoldDB" id="A0A401RMA1"/>
<evidence type="ECO:0000313" key="4">
    <source>
        <dbReference type="Proteomes" id="UP000287033"/>
    </source>
</evidence>
<dbReference type="STRING" id="137246.A0A401RMA1"/>
<evidence type="ECO:0008006" key="5">
    <source>
        <dbReference type="Google" id="ProtNLM"/>
    </source>
</evidence>
<proteinExistence type="predicted"/>
<dbReference type="Gene3D" id="3.80.10.10">
    <property type="entry name" value="Ribonuclease Inhibitor"/>
    <property type="match status" value="1"/>
</dbReference>
<dbReference type="PANTHER" id="PTHR24106">
    <property type="entry name" value="NACHT, LRR AND CARD DOMAINS-CONTAINING"/>
    <property type="match status" value="1"/>
</dbReference>
<accession>A0A401RMA1</accession>
<evidence type="ECO:0000313" key="3">
    <source>
        <dbReference type="EMBL" id="GCC19273.1"/>
    </source>
</evidence>
<dbReference type="SMART" id="SM00368">
    <property type="entry name" value="LRR_RI"/>
    <property type="match status" value="4"/>
</dbReference>
<keyword evidence="4" id="KW-1185">Reference proteome</keyword>
<name>A0A401RMA1_CHIPU</name>
<organism evidence="3 4">
    <name type="scientific">Chiloscyllium punctatum</name>
    <name type="common">Brownbanded bambooshark</name>
    <name type="synonym">Hemiscyllium punctatum</name>
    <dbReference type="NCBI Taxonomy" id="137246"/>
    <lineage>
        <taxon>Eukaryota</taxon>
        <taxon>Metazoa</taxon>
        <taxon>Chordata</taxon>
        <taxon>Craniata</taxon>
        <taxon>Vertebrata</taxon>
        <taxon>Chondrichthyes</taxon>
        <taxon>Elasmobranchii</taxon>
        <taxon>Galeomorphii</taxon>
        <taxon>Galeoidea</taxon>
        <taxon>Orectolobiformes</taxon>
        <taxon>Hemiscylliidae</taxon>
        <taxon>Chiloscyllium</taxon>
    </lineage>
</organism>
<keyword evidence="1" id="KW-0433">Leucine-rich repeat</keyword>
<dbReference type="InterPro" id="IPR032675">
    <property type="entry name" value="LRR_dom_sf"/>
</dbReference>
<dbReference type="EMBL" id="BEZZ01004847">
    <property type="protein sequence ID" value="GCC19273.1"/>
    <property type="molecule type" value="Genomic_DNA"/>
</dbReference>
<sequence>MLTDSCADYLSSILSTGRSLTIVNLKDNKLWDSGVKLLPAARRNPNCKIQKLEFRDNCLSESCAEDLASTLNTNQSLAELKLGNNKLKHLGVKQLSLALMNPHCKIQNLLLYRNVLTKSCVQVLSSALSKNSL</sequence>
<evidence type="ECO:0000256" key="1">
    <source>
        <dbReference type="ARBA" id="ARBA00022614"/>
    </source>
</evidence>
<dbReference type="Proteomes" id="UP000287033">
    <property type="component" value="Unassembled WGS sequence"/>
</dbReference>